<dbReference type="InterPro" id="IPR025331">
    <property type="entry name" value="TNT"/>
</dbReference>
<organism evidence="4 5">
    <name type="scientific">Streptomyces alanosinicus</name>
    <dbReference type="NCBI Taxonomy" id="68171"/>
    <lineage>
        <taxon>Bacteria</taxon>
        <taxon>Bacillati</taxon>
        <taxon>Actinomycetota</taxon>
        <taxon>Actinomycetes</taxon>
        <taxon>Kitasatosporales</taxon>
        <taxon>Streptomycetaceae</taxon>
        <taxon>Streptomyces</taxon>
    </lineage>
</organism>
<evidence type="ECO:0000256" key="1">
    <source>
        <dbReference type="SAM" id="MobiDB-lite"/>
    </source>
</evidence>
<keyword evidence="5" id="KW-1185">Reference proteome</keyword>
<proteinExistence type="predicted"/>
<protein>
    <recommendedName>
        <fullName evidence="3">TNT domain-containing protein</fullName>
    </recommendedName>
</protein>
<evidence type="ECO:0000313" key="4">
    <source>
        <dbReference type="EMBL" id="GHD98648.1"/>
    </source>
</evidence>
<reference evidence="4" key="2">
    <citation type="submission" date="2020-09" db="EMBL/GenBank/DDBJ databases">
        <authorList>
            <person name="Sun Q."/>
            <person name="Ohkuma M."/>
        </authorList>
    </citation>
    <scope>NUCLEOTIDE SEQUENCE</scope>
    <source>
        <strain evidence="4">JCM 4714</strain>
    </source>
</reference>
<dbReference type="PANTHER" id="PTHR42059:SF1">
    <property type="entry name" value="TNT DOMAIN-CONTAINING PROTEIN"/>
    <property type="match status" value="1"/>
</dbReference>
<evidence type="ECO:0000256" key="2">
    <source>
        <dbReference type="SAM" id="SignalP"/>
    </source>
</evidence>
<dbReference type="Proteomes" id="UP000655443">
    <property type="component" value="Unassembled WGS sequence"/>
</dbReference>
<keyword evidence="2" id="KW-0732">Signal</keyword>
<dbReference type="EMBL" id="BMVG01000001">
    <property type="protein sequence ID" value="GHD98648.1"/>
    <property type="molecule type" value="Genomic_DNA"/>
</dbReference>
<dbReference type="GO" id="GO:0050135">
    <property type="term" value="F:NADP+ nucleosidase activity"/>
    <property type="evidence" value="ECO:0007669"/>
    <property type="project" value="InterPro"/>
</dbReference>
<dbReference type="Pfam" id="PF14021">
    <property type="entry name" value="TNT"/>
    <property type="match status" value="1"/>
</dbReference>
<gene>
    <name evidence="4" type="ORF">GCM10010339_06660</name>
</gene>
<feature type="signal peptide" evidence="2">
    <location>
        <begin position="1"/>
        <end position="16"/>
    </location>
</feature>
<feature type="chain" id="PRO_5037456075" description="TNT domain-containing protein" evidence="2">
    <location>
        <begin position="17"/>
        <end position="622"/>
    </location>
</feature>
<dbReference type="PANTHER" id="PTHR42059">
    <property type="entry name" value="TNT DOMAIN-CONTAINING PROTEIN"/>
    <property type="match status" value="1"/>
</dbReference>
<comment type="caution">
    <text evidence="4">The sequence shown here is derived from an EMBL/GenBank/DDBJ whole genome shotgun (WGS) entry which is preliminary data.</text>
</comment>
<dbReference type="InterPro" id="IPR053024">
    <property type="entry name" value="Fungal_surface_NADase"/>
</dbReference>
<sequence length="622" mass="66020">MTTAMVMALGSGVATAAVTDDQPAITASTGERPSAAPPQVHGAPAARLRSGPGAAPSANRPPNTPKAPEVGPPFKQTSGVWQTDTLTPTLRNTVVDPDGNKTTSTFEVWTVDRSGGPASKVNLTDDNKWGVLVSGYTASGTPTSVNVPGGKLKDGWTYLVRSSAYDGTAYETDWSPWAKFKVTAADVVEPPGTGPEVPDNVKAQWRALAGKALAADEADRKALQELKAHPLASGAEAEAQAKKANLALPGDGATGTRQFVTARTEDVSVTPKGDCRMDTVHHDVCFQDFEATYTLAVDTFVCDTDQPGATYKTCPAGKSYWIGFDKKLETVKGTQTFAAPTPPDIVGNILDALKADFVNCGKGQAGACVWATVTILPFAGQFAKMTKVVTALDAAAQTGVGFEEALAGLHALELSAKEYVALESVIKGISTASTGTKVMAEEMAKIASIESVIKQMPASAQAVLKDYARTGKLSIPQFFAKYWDAKANWFTYPPSEGFAGTPTAYTPKVGERWDRFGSEWGGYLSPSGVTFGQRAIPPANLYLDAGGKSSYYVYEWARPWSDIAKYGKAGDIQAGKIAPWFEQPGGGVQYKLPKLTTADGKSFDLNVKWLKENGFLRQVEQK</sequence>
<feature type="region of interest" description="Disordered" evidence="1">
    <location>
        <begin position="1"/>
        <end position="80"/>
    </location>
</feature>
<name>A0A918YC68_9ACTN</name>
<feature type="domain" description="TNT" evidence="3">
    <location>
        <begin position="509"/>
        <end position="619"/>
    </location>
</feature>
<evidence type="ECO:0000313" key="5">
    <source>
        <dbReference type="Proteomes" id="UP000655443"/>
    </source>
</evidence>
<dbReference type="AlphaFoldDB" id="A0A918YC68"/>
<reference evidence="4" key="1">
    <citation type="journal article" date="2014" name="Int. J. Syst. Evol. Microbiol.">
        <title>Complete genome sequence of Corynebacterium casei LMG S-19264T (=DSM 44701T), isolated from a smear-ripened cheese.</title>
        <authorList>
            <consortium name="US DOE Joint Genome Institute (JGI-PGF)"/>
            <person name="Walter F."/>
            <person name="Albersmeier A."/>
            <person name="Kalinowski J."/>
            <person name="Ruckert C."/>
        </authorList>
    </citation>
    <scope>NUCLEOTIDE SEQUENCE</scope>
    <source>
        <strain evidence="4">JCM 4714</strain>
    </source>
</reference>
<dbReference type="RefSeq" id="WP_189948290.1">
    <property type="nucleotide sequence ID" value="NZ_BMVG01000001.1"/>
</dbReference>
<accession>A0A918YC68</accession>
<evidence type="ECO:0000259" key="3">
    <source>
        <dbReference type="Pfam" id="PF14021"/>
    </source>
</evidence>